<organism evidence="1 2">
    <name type="scientific">Lutimaribacter pacificus</name>
    <dbReference type="NCBI Taxonomy" id="391948"/>
    <lineage>
        <taxon>Bacteria</taxon>
        <taxon>Pseudomonadati</taxon>
        <taxon>Pseudomonadota</taxon>
        <taxon>Alphaproteobacteria</taxon>
        <taxon>Rhodobacterales</taxon>
        <taxon>Roseobacteraceae</taxon>
        <taxon>Lutimaribacter</taxon>
    </lineage>
</organism>
<protein>
    <submittedName>
        <fullName evidence="1">Uncharacterized protein</fullName>
    </submittedName>
</protein>
<sequence>MARAWYSSAEVPFNTDLKERTNAKVKPSDFHIGMEFTSDADRFRCTDIGQRTIVAIRIDSVSVTTLTETGKHSTRVLNEADAHAQGWFLGPPYAVAEVVFDENDLPAFCAIEDFGSIRE</sequence>
<proteinExistence type="predicted"/>
<gene>
    <name evidence="1" type="ORF">SAMN05444142_1145</name>
</gene>
<dbReference type="EMBL" id="FQZZ01000014">
    <property type="protein sequence ID" value="SHK94353.1"/>
    <property type="molecule type" value="Genomic_DNA"/>
</dbReference>
<evidence type="ECO:0000313" key="2">
    <source>
        <dbReference type="Proteomes" id="UP000324252"/>
    </source>
</evidence>
<dbReference type="Proteomes" id="UP000324252">
    <property type="component" value="Unassembled WGS sequence"/>
</dbReference>
<dbReference type="AlphaFoldDB" id="A0A1H0NWP3"/>
<evidence type="ECO:0000313" key="1">
    <source>
        <dbReference type="EMBL" id="SHK94353.1"/>
    </source>
</evidence>
<keyword evidence="2" id="KW-1185">Reference proteome</keyword>
<name>A0A1H0NWP3_9RHOB</name>
<reference evidence="1 2" key="1">
    <citation type="submission" date="2016-11" db="EMBL/GenBank/DDBJ databases">
        <authorList>
            <person name="Varghese N."/>
            <person name="Submissions S."/>
        </authorList>
    </citation>
    <scope>NUCLEOTIDE SEQUENCE [LARGE SCALE GENOMIC DNA]</scope>
    <source>
        <strain evidence="1 2">DSM 29620</strain>
    </source>
</reference>
<accession>A0A1H0NWP3</accession>
<dbReference type="RefSeq" id="WP_223228157.1">
    <property type="nucleotide sequence ID" value="NZ_FNIO01000014.1"/>
</dbReference>